<dbReference type="WBParaSite" id="maker-uti_cns_0010495-snap-gene-0.5-mRNA-1">
    <property type="protein sequence ID" value="maker-uti_cns_0010495-snap-gene-0.5-mRNA-1"/>
    <property type="gene ID" value="maker-uti_cns_0010495-snap-gene-0.5"/>
</dbReference>
<evidence type="ECO:0000256" key="1">
    <source>
        <dbReference type="PROSITE-ProRule" id="PRU00042"/>
    </source>
</evidence>
<dbReference type="GO" id="GO:0008270">
    <property type="term" value="F:zinc ion binding"/>
    <property type="evidence" value="ECO:0007669"/>
    <property type="project" value="UniProtKB-KW"/>
</dbReference>
<dbReference type="Proteomes" id="UP000095280">
    <property type="component" value="Unplaced"/>
</dbReference>
<dbReference type="PROSITE" id="PS50157">
    <property type="entry name" value="ZINC_FINGER_C2H2_2"/>
    <property type="match status" value="1"/>
</dbReference>
<evidence type="ECO:0000313" key="4">
    <source>
        <dbReference type="WBParaSite" id="maker-uti_cns_0010495-snap-gene-0.5-mRNA-1"/>
    </source>
</evidence>
<dbReference type="InterPro" id="IPR013087">
    <property type="entry name" value="Znf_C2H2_type"/>
</dbReference>
<keyword evidence="1" id="KW-0862">Zinc</keyword>
<accession>A0A1I8I7D9</accession>
<dbReference type="PROSITE" id="PS00028">
    <property type="entry name" value="ZINC_FINGER_C2H2_1"/>
    <property type="match status" value="1"/>
</dbReference>
<reference evidence="4" key="1">
    <citation type="submission" date="2016-11" db="UniProtKB">
        <authorList>
            <consortium name="WormBaseParasite"/>
        </authorList>
    </citation>
    <scope>IDENTIFICATION</scope>
</reference>
<feature type="domain" description="C2H2-type" evidence="2">
    <location>
        <begin position="107"/>
        <end position="134"/>
    </location>
</feature>
<keyword evidence="3" id="KW-1185">Reference proteome</keyword>
<evidence type="ECO:0000313" key="3">
    <source>
        <dbReference type="Proteomes" id="UP000095280"/>
    </source>
</evidence>
<dbReference type="AlphaFoldDB" id="A0A1I8I7D9"/>
<name>A0A1I8I7D9_9PLAT</name>
<sequence>DSGGGRREARAFDAEDAVNRLISLASPSADSPAVLTAAPADYDSSANGGNIGVELLLLCRLRTCGRLCEFCLCANCGLCCQGADRMRAHKTASGHLGFLRADPADTFKCAQCADQLESRQAVLRHVALHGHERYQKKRPKMTGAACGVRLWRQPRGAPSGPL</sequence>
<evidence type="ECO:0000259" key="2">
    <source>
        <dbReference type="PROSITE" id="PS50157"/>
    </source>
</evidence>
<keyword evidence="1" id="KW-0479">Metal-binding</keyword>
<organism evidence="3 4">
    <name type="scientific">Macrostomum lignano</name>
    <dbReference type="NCBI Taxonomy" id="282301"/>
    <lineage>
        <taxon>Eukaryota</taxon>
        <taxon>Metazoa</taxon>
        <taxon>Spiralia</taxon>
        <taxon>Lophotrochozoa</taxon>
        <taxon>Platyhelminthes</taxon>
        <taxon>Rhabditophora</taxon>
        <taxon>Macrostomorpha</taxon>
        <taxon>Macrostomida</taxon>
        <taxon>Macrostomidae</taxon>
        <taxon>Macrostomum</taxon>
    </lineage>
</organism>
<keyword evidence="1" id="KW-0863">Zinc-finger</keyword>
<protein>
    <submittedName>
        <fullName evidence="4">C2H2-type domain-containing protein</fullName>
    </submittedName>
</protein>
<proteinExistence type="predicted"/>